<accession>A0A371PVK2</accession>
<comment type="caution">
    <text evidence="3">The sequence shown here is derived from an EMBL/GenBank/DDBJ whole genome shotgun (WGS) entry which is preliminary data.</text>
</comment>
<sequence length="341" mass="36156">MSAFLFPLRQALLKTAQPAFGDLLVCHAQQWFVCQFPWDHEPVNDRRIDLLMPAPATAPHDGGALFPDGSGDRKSGHATAYVSRPYLGSRGPVGNGIVAATTARADERVHYPPHTVHYPPHTVPYQPAPTLPQGPTNPAFRTKGQLAAHLVARARAARIAFRALVADCLYGPSKSPHFIAELDRAATPYVVADEPNTPLMTKTGESPHTVADHPADAMHLPLPSGPLTPCHPPLPRCRAPDNCPLPPADMAGIVRCTGCAAGPSKIANTSSANWPGPTRLPGPLRPSDPTPLDAGRRSLRLLLAPTPHQRAPVVSDLARAGAVSMSITLAKGIGISLHLPP</sequence>
<dbReference type="Proteomes" id="UP000262477">
    <property type="component" value="Unassembled WGS sequence"/>
</dbReference>
<dbReference type="Pfam" id="PF13546">
    <property type="entry name" value="DDE_5"/>
    <property type="match status" value="1"/>
</dbReference>
<protein>
    <recommendedName>
        <fullName evidence="2">Transposase IS701-like DDE domain-containing protein</fullName>
    </recommendedName>
</protein>
<evidence type="ECO:0000313" key="4">
    <source>
        <dbReference type="Proteomes" id="UP000262477"/>
    </source>
</evidence>
<dbReference type="EMBL" id="QUAC01000246">
    <property type="protein sequence ID" value="REK86480.1"/>
    <property type="molecule type" value="Genomic_DNA"/>
</dbReference>
<dbReference type="AlphaFoldDB" id="A0A371PVK2"/>
<name>A0A371PVK2_STRIH</name>
<evidence type="ECO:0000313" key="3">
    <source>
        <dbReference type="EMBL" id="REK86480.1"/>
    </source>
</evidence>
<organism evidence="3 4">
    <name type="scientific">Streptomyces inhibens</name>
    <dbReference type="NCBI Taxonomy" id="2293571"/>
    <lineage>
        <taxon>Bacteria</taxon>
        <taxon>Bacillati</taxon>
        <taxon>Actinomycetota</taxon>
        <taxon>Actinomycetes</taxon>
        <taxon>Kitasatosporales</taxon>
        <taxon>Streptomycetaceae</taxon>
        <taxon>Streptomyces</taxon>
    </lineage>
</organism>
<feature type="compositionally biased region" description="Pro residues" evidence="1">
    <location>
        <begin position="278"/>
        <end position="289"/>
    </location>
</feature>
<proteinExistence type="predicted"/>
<dbReference type="PANTHER" id="PTHR33627">
    <property type="entry name" value="TRANSPOSASE"/>
    <property type="match status" value="1"/>
</dbReference>
<reference evidence="3 4" key="1">
    <citation type="submission" date="2018-08" db="EMBL/GenBank/DDBJ databases">
        <title>Streptomyces NEAU-D10 sp. nov., a novel Actinomycete isolated from soil.</title>
        <authorList>
            <person name="Jin L."/>
        </authorList>
    </citation>
    <scope>NUCLEOTIDE SEQUENCE [LARGE SCALE GENOMIC DNA]</scope>
    <source>
        <strain evidence="3 4">NEAU-D10</strain>
    </source>
</reference>
<dbReference type="InterPro" id="IPR039365">
    <property type="entry name" value="IS701-like"/>
</dbReference>
<feature type="region of interest" description="Disordered" evidence="1">
    <location>
        <begin position="267"/>
        <end position="294"/>
    </location>
</feature>
<evidence type="ECO:0000259" key="2">
    <source>
        <dbReference type="Pfam" id="PF13546"/>
    </source>
</evidence>
<evidence type="ECO:0000256" key="1">
    <source>
        <dbReference type="SAM" id="MobiDB-lite"/>
    </source>
</evidence>
<feature type="domain" description="Transposase IS701-like DDE" evidence="2">
    <location>
        <begin position="29"/>
        <end position="195"/>
    </location>
</feature>
<keyword evidence="4" id="KW-1185">Reference proteome</keyword>
<dbReference type="InterPro" id="IPR038721">
    <property type="entry name" value="IS701-like_DDE_dom"/>
</dbReference>
<gene>
    <name evidence="3" type="ORF">DY245_31995</name>
</gene>
<dbReference type="OrthoDB" id="53689at2"/>
<dbReference type="PANTHER" id="PTHR33627:SF1">
    <property type="entry name" value="TRANSPOSASE"/>
    <property type="match status" value="1"/>
</dbReference>